<name>A0AAN7NTT9_MYCAM</name>
<accession>A0AAN7NTT9</accession>
<dbReference type="EMBL" id="JAUNZN010000001">
    <property type="protein sequence ID" value="KAK4831314.1"/>
    <property type="molecule type" value="Genomic_DNA"/>
</dbReference>
<sequence>MWHCTGAQNSPQEAKSLLGSLQCGSTNSGRSNIRTPSSLALNTSRDGASTTSLGNLCQCLTTLISESTLFQFITVTPCPIAACPCKKSPSSFLLGPLQVLEGCNKVSPEPSLLQTEELSQPVFIAEVLQPSDHLHGPALDSLQQVHILLRFGAPELDAALQGGLTRAEQRGRIPSLALLATLLWMQPRIRLAFWAVSAHCQPVFVLGIALTHVQDLALGLVELPEVCMGPPLKPVKVPLDGIPSLQRVDRTTQLGVIGKLAEGALNPTIHIVKDMEQCRSQYQPLRNATHHWSPLDIKPLNTTLSVTIQPIPYPLSGPSIKSMSLQFRDKDVMQDSVKRFAQFSKISAQNWKCKSLLENKVIKHWNRLPREVVESPSLEVFKGRLDEVLRDMVEKHLFSRGYKRHQSILPHTARDDETPLRWTEYFGDSEYSLSNPQPPSHPTHWLRVVFHNQVYCAASAKPWGDSP</sequence>
<dbReference type="AlphaFoldDB" id="A0AAN7NTT9"/>
<reference evidence="1 2" key="1">
    <citation type="journal article" date="2023" name="J. Hered.">
        <title>Chromosome-level genome of the wood stork (Mycteria americana) provides insight into avian chromosome evolution.</title>
        <authorList>
            <person name="Flamio R. Jr."/>
            <person name="Ramstad K.M."/>
        </authorList>
    </citation>
    <scope>NUCLEOTIDE SEQUENCE [LARGE SCALE GENOMIC DNA]</scope>
    <source>
        <strain evidence="1">JAX WOST 10</strain>
    </source>
</reference>
<feature type="non-terminal residue" evidence="1">
    <location>
        <position position="467"/>
    </location>
</feature>
<dbReference type="Proteomes" id="UP001333110">
    <property type="component" value="Unassembled WGS sequence"/>
</dbReference>
<organism evidence="1 2">
    <name type="scientific">Mycteria americana</name>
    <name type="common">Wood stork</name>
    <dbReference type="NCBI Taxonomy" id="33587"/>
    <lineage>
        <taxon>Eukaryota</taxon>
        <taxon>Metazoa</taxon>
        <taxon>Chordata</taxon>
        <taxon>Craniata</taxon>
        <taxon>Vertebrata</taxon>
        <taxon>Euteleostomi</taxon>
        <taxon>Archelosauria</taxon>
        <taxon>Archosauria</taxon>
        <taxon>Dinosauria</taxon>
        <taxon>Saurischia</taxon>
        <taxon>Theropoda</taxon>
        <taxon>Coelurosauria</taxon>
        <taxon>Aves</taxon>
        <taxon>Neognathae</taxon>
        <taxon>Neoaves</taxon>
        <taxon>Aequornithes</taxon>
        <taxon>Ciconiiformes</taxon>
        <taxon>Ciconiidae</taxon>
        <taxon>Mycteria</taxon>
    </lineage>
</organism>
<evidence type="ECO:0000313" key="1">
    <source>
        <dbReference type="EMBL" id="KAK4831314.1"/>
    </source>
</evidence>
<comment type="caution">
    <text evidence="1">The sequence shown here is derived from an EMBL/GenBank/DDBJ whole genome shotgun (WGS) entry which is preliminary data.</text>
</comment>
<keyword evidence="2" id="KW-1185">Reference proteome</keyword>
<gene>
    <name evidence="1" type="ORF">QYF61_016803</name>
</gene>
<proteinExistence type="predicted"/>
<evidence type="ECO:0000313" key="2">
    <source>
        <dbReference type="Proteomes" id="UP001333110"/>
    </source>
</evidence>
<protein>
    <submittedName>
        <fullName evidence="1">Uncharacterized protein</fullName>
    </submittedName>
</protein>